<dbReference type="Pfam" id="PF16154">
    <property type="entry name" value="DUF4862"/>
    <property type="match status" value="1"/>
</dbReference>
<gene>
    <name evidence="1" type="ORF">GCM10023171_36340</name>
</gene>
<sequence>MLVGAYAASPAHARWDPRAEAEFFDGLDGLDDVGGLELPWLGSLHPHDDAWLLAHFPRRFDAVLTSIPGTMVRLRDEPRFGLASTDEEGRAAAVREALAIRDGARRIDDATGRATVRAIALHSAPTRTGDARGSAEALRMSLLELLDAGGWDETALVIEHCDAAVPGHPAEKGFLAVDDELAALEDFPDAVGMSVNWGRSAIELRDPDLVSGQIARIAGAGRLHGLMLSGASAQSTPFGGSWADAHHPLAPAEGFPIGEPASLLTLARARSAIAAAGSVRWSGVKFGWADHDAAVAPRLAMIAAAARLFSAGPG</sequence>
<dbReference type="Proteomes" id="UP001500731">
    <property type="component" value="Unassembled WGS sequence"/>
</dbReference>
<organism evidence="1 2">
    <name type="scientific">Microbacterium panaciterrae</name>
    <dbReference type="NCBI Taxonomy" id="985759"/>
    <lineage>
        <taxon>Bacteria</taxon>
        <taxon>Bacillati</taxon>
        <taxon>Actinomycetota</taxon>
        <taxon>Actinomycetes</taxon>
        <taxon>Micrococcales</taxon>
        <taxon>Microbacteriaceae</taxon>
        <taxon>Microbacterium</taxon>
    </lineage>
</organism>
<dbReference type="InterPro" id="IPR032344">
    <property type="entry name" value="DUF4862"/>
</dbReference>
<dbReference type="EMBL" id="BAABGP010000026">
    <property type="protein sequence ID" value="GAA4491814.1"/>
    <property type="molecule type" value="Genomic_DNA"/>
</dbReference>
<evidence type="ECO:0000313" key="2">
    <source>
        <dbReference type="Proteomes" id="UP001500731"/>
    </source>
</evidence>
<proteinExistence type="predicted"/>
<evidence type="ECO:0000313" key="1">
    <source>
        <dbReference type="EMBL" id="GAA4491814.1"/>
    </source>
</evidence>
<comment type="caution">
    <text evidence="1">The sequence shown here is derived from an EMBL/GenBank/DDBJ whole genome shotgun (WGS) entry which is preliminary data.</text>
</comment>
<protein>
    <submittedName>
        <fullName evidence="1">DUF4862 family protein</fullName>
    </submittedName>
</protein>
<accession>A0ABP8PV11</accession>
<keyword evidence="2" id="KW-1185">Reference proteome</keyword>
<name>A0ABP8PV11_9MICO</name>
<reference evidence="2" key="1">
    <citation type="journal article" date="2019" name="Int. J. Syst. Evol. Microbiol.">
        <title>The Global Catalogue of Microorganisms (GCM) 10K type strain sequencing project: providing services to taxonomists for standard genome sequencing and annotation.</title>
        <authorList>
            <consortium name="The Broad Institute Genomics Platform"/>
            <consortium name="The Broad Institute Genome Sequencing Center for Infectious Disease"/>
            <person name="Wu L."/>
            <person name="Ma J."/>
        </authorList>
    </citation>
    <scope>NUCLEOTIDE SEQUENCE [LARGE SCALE GENOMIC DNA]</scope>
    <source>
        <strain evidence="2">JCM 17839</strain>
    </source>
</reference>